<evidence type="ECO:0000256" key="11">
    <source>
        <dbReference type="ARBA" id="ARBA00023136"/>
    </source>
</evidence>
<feature type="transmembrane region" description="Helical" evidence="12">
    <location>
        <begin position="284"/>
        <end position="303"/>
    </location>
</feature>
<evidence type="ECO:0000256" key="2">
    <source>
        <dbReference type="ARBA" id="ARBA00004141"/>
    </source>
</evidence>
<feature type="transmembrane region" description="Helical" evidence="12">
    <location>
        <begin position="17"/>
        <end position="36"/>
    </location>
</feature>
<dbReference type="PROSITE" id="PS00018">
    <property type="entry name" value="EF_HAND_1"/>
    <property type="match status" value="1"/>
</dbReference>
<keyword evidence="15" id="KW-1185">Reference proteome</keyword>
<keyword evidence="5 12" id="KW-0812">Transmembrane</keyword>
<evidence type="ECO:0000256" key="10">
    <source>
        <dbReference type="ARBA" id="ARBA00022989"/>
    </source>
</evidence>
<keyword evidence="11 12" id="KW-0472">Membrane</keyword>
<evidence type="ECO:0000256" key="12">
    <source>
        <dbReference type="SAM" id="Phobius"/>
    </source>
</evidence>
<comment type="subcellular location">
    <subcellularLocation>
        <location evidence="2">Membrane</location>
        <topology evidence="2">Multi-pass membrane protein</topology>
    </subcellularLocation>
</comment>
<keyword evidence="6" id="KW-0479">Metal-binding</keyword>
<evidence type="ECO:0000313" key="15">
    <source>
        <dbReference type="Proteomes" id="UP001564408"/>
    </source>
</evidence>
<sequence length="305" mass="34570">MFASIATELRALESQEFWIGALVAAGLAAFLLRSALTSFWRLRIVADTPTARIRSAPQGYVELIGLARRHRESAVAPLTRLPCVWYRYRVEREQGAGRNRRWVTVEHGEHPAPFLLDDGTGRCLVEPAGGTFKCRTADVWYGGSRQTPKPVKRVWVQVRSRYRFREERIMDGEPLYVLGRFETPRRGDAEKQELVRRLLARWKRDPARVAAFDRNGDGEIDLADWERAREEAERLAARAESRLRAKPPLSRVSATGDGRQPFIISTFDESEILSRLRWRAHGRAAVSVLLAIGLVLALSARFAGP</sequence>
<evidence type="ECO:0000256" key="6">
    <source>
        <dbReference type="ARBA" id="ARBA00022723"/>
    </source>
</evidence>
<evidence type="ECO:0000313" key="14">
    <source>
        <dbReference type="EMBL" id="MEY6432117.1"/>
    </source>
</evidence>
<comment type="catalytic activity">
    <reaction evidence="1">
        <text>S-ubiquitinyl-[E2 ubiquitin-conjugating enzyme]-L-cysteine + [acceptor protein]-L-lysine = [E2 ubiquitin-conjugating enzyme]-L-cysteine + N(6)-ubiquitinyl-[acceptor protein]-L-lysine.</text>
        <dbReference type="EC" id="2.3.2.27"/>
    </reaction>
</comment>
<organism evidence="14 15">
    <name type="scientific">Thioalkalicoccus limnaeus</name>
    <dbReference type="NCBI Taxonomy" id="120681"/>
    <lineage>
        <taxon>Bacteria</taxon>
        <taxon>Pseudomonadati</taxon>
        <taxon>Pseudomonadota</taxon>
        <taxon>Gammaproteobacteria</taxon>
        <taxon>Chromatiales</taxon>
        <taxon>Chromatiaceae</taxon>
        <taxon>Thioalkalicoccus</taxon>
    </lineage>
</organism>
<dbReference type="Pfam" id="PF12483">
    <property type="entry name" value="GIDE"/>
    <property type="match status" value="1"/>
</dbReference>
<evidence type="ECO:0000256" key="5">
    <source>
        <dbReference type="ARBA" id="ARBA00022692"/>
    </source>
</evidence>
<evidence type="ECO:0000259" key="13">
    <source>
        <dbReference type="Pfam" id="PF12483"/>
    </source>
</evidence>
<evidence type="ECO:0000256" key="7">
    <source>
        <dbReference type="ARBA" id="ARBA00022771"/>
    </source>
</evidence>
<evidence type="ECO:0000256" key="3">
    <source>
        <dbReference type="ARBA" id="ARBA00012483"/>
    </source>
</evidence>
<evidence type="ECO:0000256" key="8">
    <source>
        <dbReference type="ARBA" id="ARBA00022786"/>
    </source>
</evidence>
<keyword evidence="4" id="KW-0808">Transferase</keyword>
<reference evidence="14 15" key="1">
    <citation type="submission" date="2024-05" db="EMBL/GenBank/DDBJ databases">
        <title>Genome Sequence and Characterization of the New Strain Purple Sulfur Bacterium of Genus Thioalkalicoccus.</title>
        <authorList>
            <person name="Bryantseva I.A."/>
            <person name="Kyndt J.A."/>
            <person name="Imhoff J.F."/>
        </authorList>
    </citation>
    <scope>NUCLEOTIDE SEQUENCE [LARGE SCALE GENOMIC DNA]</scope>
    <source>
        <strain evidence="14 15">Um2</strain>
    </source>
</reference>
<evidence type="ECO:0000256" key="4">
    <source>
        <dbReference type="ARBA" id="ARBA00022679"/>
    </source>
</evidence>
<keyword evidence="10 12" id="KW-1133">Transmembrane helix</keyword>
<keyword evidence="8" id="KW-0833">Ubl conjugation pathway</keyword>
<gene>
    <name evidence="14" type="ORF">ABC977_06790</name>
</gene>
<protein>
    <recommendedName>
        <fullName evidence="3">RING-type E3 ubiquitin transferase</fullName>
        <ecNumber evidence="3">2.3.2.27</ecNumber>
    </recommendedName>
</protein>
<dbReference type="Proteomes" id="UP001564408">
    <property type="component" value="Unassembled WGS sequence"/>
</dbReference>
<dbReference type="EMBL" id="JBDKXB010000006">
    <property type="protein sequence ID" value="MEY6432117.1"/>
    <property type="molecule type" value="Genomic_DNA"/>
</dbReference>
<comment type="caution">
    <text evidence="14">The sequence shown here is derived from an EMBL/GenBank/DDBJ whole genome shotgun (WGS) entry which is preliminary data.</text>
</comment>
<dbReference type="RefSeq" id="WP_369666504.1">
    <property type="nucleotide sequence ID" value="NZ_JBDKXB010000006.1"/>
</dbReference>
<dbReference type="InterPro" id="IPR022170">
    <property type="entry name" value="MUL1-like"/>
</dbReference>
<name>A0ABV4BFJ1_9GAMM</name>
<accession>A0ABV4BFJ1</accession>
<dbReference type="InterPro" id="IPR018247">
    <property type="entry name" value="EF_Hand_1_Ca_BS"/>
</dbReference>
<dbReference type="EC" id="2.3.2.27" evidence="3"/>
<evidence type="ECO:0000256" key="1">
    <source>
        <dbReference type="ARBA" id="ARBA00000900"/>
    </source>
</evidence>
<keyword evidence="9" id="KW-0862">Zinc</keyword>
<keyword evidence="7" id="KW-0863">Zinc-finger</keyword>
<proteinExistence type="predicted"/>
<feature type="domain" description="E3 Ubiquitin ligase MUL1-like" evidence="13">
    <location>
        <begin position="88"/>
        <end position="187"/>
    </location>
</feature>
<evidence type="ECO:0000256" key="9">
    <source>
        <dbReference type="ARBA" id="ARBA00022833"/>
    </source>
</evidence>